<dbReference type="EMBL" id="CAAE01013756">
    <property type="protein sequence ID" value="CAF95322.1"/>
    <property type="molecule type" value="Genomic_DNA"/>
</dbReference>
<proteinExistence type="predicted"/>
<dbReference type="KEGG" id="tng:GSTEN00011928G001"/>
<gene>
    <name evidence="1" type="ORF">GSTENG00011928001</name>
</gene>
<name>Q4SVL0_TETNG</name>
<dbReference type="OrthoDB" id="5836119at2759"/>
<comment type="caution">
    <text evidence="1">The sequence shown here is derived from an EMBL/GenBank/DDBJ whole genome shotgun (WGS) entry which is preliminary data.</text>
</comment>
<dbReference type="HOGENOM" id="CLU_042288_0_0_1"/>
<accession>Q4SVL0</accession>
<sequence>LPSMRSRDLTLGGVKKKTFTPNIIGRKVKEE</sequence>
<reference evidence="1" key="1">
    <citation type="journal article" date="2004" name="Nature">
        <title>Genome duplication in the teleost fish Tetraodon nigroviridis reveals the early vertebrate proto-karyotype.</title>
        <authorList>
            <person name="Jaillon O."/>
            <person name="Aury J.-M."/>
            <person name="Brunet F."/>
            <person name="Petit J.-L."/>
            <person name="Stange-Thomann N."/>
            <person name="Mauceli E."/>
            <person name="Bouneau L."/>
            <person name="Fischer C."/>
            <person name="Ozouf-Costaz C."/>
            <person name="Bernot A."/>
            <person name="Nicaud S."/>
            <person name="Jaffe D."/>
            <person name="Fisher S."/>
            <person name="Lutfalla G."/>
            <person name="Dossat C."/>
            <person name="Segurens B."/>
            <person name="Dasilva C."/>
            <person name="Salanoubat M."/>
            <person name="Levy M."/>
            <person name="Boudet N."/>
            <person name="Castellano S."/>
            <person name="Anthouard V."/>
            <person name="Jubin C."/>
            <person name="Castelli V."/>
            <person name="Katinka M."/>
            <person name="Vacherie B."/>
            <person name="Biemont C."/>
            <person name="Skalli Z."/>
            <person name="Cattolico L."/>
            <person name="Poulain J."/>
            <person name="De Berardinis V."/>
            <person name="Cruaud C."/>
            <person name="Duprat S."/>
            <person name="Brottier P."/>
            <person name="Coutanceau J.-P."/>
            <person name="Gouzy J."/>
            <person name="Parra G."/>
            <person name="Lardier G."/>
            <person name="Chapple C."/>
            <person name="McKernan K.J."/>
            <person name="McEwan P."/>
            <person name="Bosak S."/>
            <person name="Kellis M."/>
            <person name="Volff J.-N."/>
            <person name="Guigo R."/>
            <person name="Zody M.C."/>
            <person name="Mesirov J."/>
            <person name="Lindblad-Toh K."/>
            <person name="Birren B."/>
            <person name="Nusbaum C."/>
            <person name="Kahn D."/>
            <person name="Robinson-Rechavi M."/>
            <person name="Laudet V."/>
            <person name="Schachter V."/>
            <person name="Quetier F."/>
            <person name="Saurin W."/>
            <person name="Scarpelli C."/>
            <person name="Wincker P."/>
            <person name="Lander E.S."/>
            <person name="Weissenbach J."/>
            <person name="Roest Crollius H."/>
        </authorList>
    </citation>
    <scope>NUCLEOTIDE SEQUENCE [LARGE SCALE GENOMIC DNA]</scope>
</reference>
<reference evidence="1" key="2">
    <citation type="submission" date="2004-02" db="EMBL/GenBank/DDBJ databases">
        <authorList>
            <consortium name="Genoscope"/>
            <consortium name="Whitehead Institute Centre for Genome Research"/>
        </authorList>
    </citation>
    <scope>NUCLEOTIDE SEQUENCE</scope>
</reference>
<protein>
    <submittedName>
        <fullName evidence="1">(spotted green pufferfish) hypothetical protein</fullName>
    </submittedName>
</protein>
<organism evidence="1">
    <name type="scientific">Tetraodon nigroviridis</name>
    <name type="common">Spotted green pufferfish</name>
    <name type="synonym">Chelonodon nigroviridis</name>
    <dbReference type="NCBI Taxonomy" id="99883"/>
    <lineage>
        <taxon>Eukaryota</taxon>
        <taxon>Metazoa</taxon>
        <taxon>Chordata</taxon>
        <taxon>Craniata</taxon>
        <taxon>Vertebrata</taxon>
        <taxon>Euteleostomi</taxon>
        <taxon>Actinopterygii</taxon>
        <taxon>Neopterygii</taxon>
        <taxon>Teleostei</taxon>
        <taxon>Neoteleostei</taxon>
        <taxon>Acanthomorphata</taxon>
        <taxon>Eupercaria</taxon>
        <taxon>Tetraodontiformes</taxon>
        <taxon>Tetradontoidea</taxon>
        <taxon>Tetraodontidae</taxon>
        <taxon>Tetraodon</taxon>
    </lineage>
</organism>
<feature type="non-terminal residue" evidence="1">
    <location>
        <position position="1"/>
    </location>
</feature>
<dbReference type="AlphaFoldDB" id="Q4SVL0"/>
<evidence type="ECO:0000313" key="1">
    <source>
        <dbReference type="EMBL" id="CAF95322.1"/>
    </source>
</evidence>